<comment type="caution">
    <text evidence="1">The sequence shown here is derived from an EMBL/GenBank/DDBJ whole genome shotgun (WGS) entry which is preliminary data.</text>
</comment>
<evidence type="ECO:0000313" key="2">
    <source>
        <dbReference type="Proteomes" id="UP000324351"/>
    </source>
</evidence>
<evidence type="ECO:0000313" key="1">
    <source>
        <dbReference type="EMBL" id="KAA1426468.1"/>
    </source>
</evidence>
<dbReference type="AlphaFoldDB" id="A0A5B1M1V7"/>
<sequence>MTSNPVVEDWVYGSEPAEGPGGAAFGNVLGGIYGRSELTAIPKPADLIADVVASGVVVLVGAWGIGKTFLTVGMACSVATGRTWLGHDVNAAPVLYVVGEGSTGLDDRLAAWETAYNRGKTIPDADLTIAVQPRSLSERETWARLTELALAKTVRFVILDTFSSLAPDADETKDAPLVMRRAADLATAIGGTVLLVHHPGWSDATRTRGGYQFEANAEEVLLLTGTPEDPLVTLKVKKLKEGTPGRTIWLRRTPIQLTGDRLGRNSIVMSTIGAGEVDAPIRDRIALILANYDDVGATGPQVMAELKIPDEQRSTFYRNLAAMVRDDQILVAGKGNARRYFTTKETDR</sequence>
<dbReference type="SUPFAM" id="SSF52540">
    <property type="entry name" value="P-loop containing nucleoside triphosphate hydrolases"/>
    <property type="match status" value="1"/>
</dbReference>
<proteinExistence type="predicted"/>
<reference evidence="1 2" key="1">
    <citation type="submission" date="2019-09" db="EMBL/GenBank/DDBJ databases">
        <title>Nocardioides panacisoli sp. nov., isolated from the soil of a ginseng field.</title>
        <authorList>
            <person name="Cho C."/>
        </authorList>
    </citation>
    <scope>NUCLEOTIDE SEQUENCE [LARGE SCALE GENOMIC DNA]</scope>
    <source>
        <strain evidence="1 2">BN140041</strain>
    </source>
</reference>
<dbReference type="RefSeq" id="WP_149751050.1">
    <property type="nucleotide sequence ID" value="NZ_VUJW01000008.1"/>
</dbReference>
<organism evidence="1 2">
    <name type="scientific">Nocardioides antri</name>
    <dbReference type="NCBI Taxonomy" id="2607659"/>
    <lineage>
        <taxon>Bacteria</taxon>
        <taxon>Bacillati</taxon>
        <taxon>Actinomycetota</taxon>
        <taxon>Actinomycetes</taxon>
        <taxon>Propionibacteriales</taxon>
        <taxon>Nocardioidaceae</taxon>
        <taxon>Nocardioides</taxon>
    </lineage>
</organism>
<reference evidence="1 2" key="2">
    <citation type="submission" date="2019-09" db="EMBL/GenBank/DDBJ databases">
        <authorList>
            <person name="Jin C."/>
        </authorList>
    </citation>
    <scope>NUCLEOTIDE SEQUENCE [LARGE SCALE GENOMIC DNA]</scope>
    <source>
        <strain evidence="1 2">BN140041</strain>
    </source>
</reference>
<dbReference type="Proteomes" id="UP000324351">
    <property type="component" value="Unassembled WGS sequence"/>
</dbReference>
<accession>A0A5B1M1V7</accession>
<keyword evidence="2" id="KW-1185">Reference proteome</keyword>
<gene>
    <name evidence="1" type="ORF">F0U47_13785</name>
</gene>
<dbReference type="Pfam" id="PF13481">
    <property type="entry name" value="AAA_25"/>
    <property type="match status" value="1"/>
</dbReference>
<dbReference type="InterPro" id="IPR027417">
    <property type="entry name" value="P-loop_NTPase"/>
</dbReference>
<dbReference type="EMBL" id="VUJW01000008">
    <property type="protein sequence ID" value="KAA1426468.1"/>
    <property type="molecule type" value="Genomic_DNA"/>
</dbReference>
<dbReference type="Gene3D" id="3.40.50.300">
    <property type="entry name" value="P-loop containing nucleotide triphosphate hydrolases"/>
    <property type="match status" value="1"/>
</dbReference>
<protein>
    <submittedName>
        <fullName evidence="1">AAA family ATPase</fullName>
    </submittedName>
</protein>
<name>A0A5B1M1V7_9ACTN</name>